<comment type="caution">
    <text evidence="6">The sequence shown here is derived from an EMBL/GenBank/DDBJ whole genome shotgun (WGS) entry which is preliminary data.</text>
</comment>
<dbReference type="GO" id="GO:0008481">
    <property type="term" value="F:sphingosine kinase activity"/>
    <property type="evidence" value="ECO:0007669"/>
    <property type="project" value="UniProtKB-EC"/>
</dbReference>
<evidence type="ECO:0000256" key="2">
    <source>
        <dbReference type="ARBA" id="ARBA00022741"/>
    </source>
</evidence>
<dbReference type="Proteomes" id="UP001437256">
    <property type="component" value="Unassembled WGS sequence"/>
</dbReference>
<protein>
    <submittedName>
        <fullName evidence="6">Sphinganine kinase lcb4</fullName>
        <ecNumber evidence="6">2.7.1.91</ecNumber>
    </submittedName>
</protein>
<gene>
    <name evidence="6" type="primary">LCB4_1</name>
    <name evidence="6" type="ORF">AAF712_001229</name>
</gene>
<dbReference type="Pfam" id="PF19279">
    <property type="entry name" value="YegS_C"/>
    <property type="match status" value="1"/>
</dbReference>
<dbReference type="InterPro" id="IPR045540">
    <property type="entry name" value="YegS/DAGK_C"/>
</dbReference>
<evidence type="ECO:0000313" key="6">
    <source>
        <dbReference type="EMBL" id="KAL0071372.1"/>
    </source>
</evidence>
<dbReference type="SMART" id="SM00046">
    <property type="entry name" value="DAGKc"/>
    <property type="match status" value="1"/>
</dbReference>
<dbReference type="InterPro" id="IPR050187">
    <property type="entry name" value="Lipid_Phosphate_FormReg"/>
</dbReference>
<dbReference type="Gene3D" id="3.40.50.10330">
    <property type="entry name" value="Probable inorganic polyphosphate/atp-NAD kinase, domain 1"/>
    <property type="match status" value="1"/>
</dbReference>
<organism evidence="6 7">
    <name type="scientific">Marasmius tenuissimus</name>
    <dbReference type="NCBI Taxonomy" id="585030"/>
    <lineage>
        <taxon>Eukaryota</taxon>
        <taxon>Fungi</taxon>
        <taxon>Dikarya</taxon>
        <taxon>Basidiomycota</taxon>
        <taxon>Agaricomycotina</taxon>
        <taxon>Agaricomycetes</taxon>
        <taxon>Agaricomycetidae</taxon>
        <taxon>Agaricales</taxon>
        <taxon>Marasmiineae</taxon>
        <taxon>Marasmiaceae</taxon>
        <taxon>Marasmius</taxon>
    </lineage>
</organism>
<dbReference type="SUPFAM" id="SSF111331">
    <property type="entry name" value="NAD kinase/diacylglycerol kinase-like"/>
    <property type="match status" value="1"/>
</dbReference>
<keyword evidence="2" id="KW-0547">Nucleotide-binding</keyword>
<dbReference type="EMBL" id="JBBXMP010000003">
    <property type="protein sequence ID" value="KAL0071372.1"/>
    <property type="molecule type" value="Genomic_DNA"/>
</dbReference>
<sequence length="469" mass="51263">MTETVLNVEVSISNKNVIRTCSIQDSRLSFSDTKGTVEVPFQHVVASNFHPDSKILEVTYVWRKKGKGPLRFAELKGTVKDSSLDTAKEWCEKLNGKAYEGVKRNRRLKVLINPHGGQGKAVSLFKTKVEPVLRAAGCSLDIVETTHNGHASEIASELDLDSFDAVLTVSGDGLVHEVLNGFSKHAEPAKALTMPLAPIPTGSGNALSINLMGIKDGFDVVAASINAIKGNPMATDVFLITQNGKSSISFLSQTVGLMADLDLGTEHLRWMGDTRFFVGFLQGVLKFKTCEIELSYKAAELDKKKMAETLRGRHKPPESGISSLPAAEPLATTLQPKYSTTETDGWTTFDKPVVYTYAGKGPYVGRDYMAFPASLPDDGLIDIVAYSKSSRMDLLSSLDAAPKGQTFWNENVSYIKAHAYRIKPLSKAVRLSVDGEYFPSDEFQVEVLPKYALLLSLYGTYALDSDFTL</sequence>
<feature type="domain" description="DAGKc" evidence="5">
    <location>
        <begin position="103"/>
        <end position="244"/>
    </location>
</feature>
<evidence type="ECO:0000256" key="1">
    <source>
        <dbReference type="ARBA" id="ARBA00022679"/>
    </source>
</evidence>
<dbReference type="InterPro" id="IPR001206">
    <property type="entry name" value="Diacylglycerol_kinase_cat_dom"/>
</dbReference>
<name>A0ABR3ABN0_9AGAR</name>
<dbReference type="InterPro" id="IPR016064">
    <property type="entry name" value="NAD/diacylglycerol_kinase_sf"/>
</dbReference>
<dbReference type="Pfam" id="PF00781">
    <property type="entry name" value="DAGK_cat"/>
    <property type="match status" value="1"/>
</dbReference>
<evidence type="ECO:0000313" key="7">
    <source>
        <dbReference type="Proteomes" id="UP001437256"/>
    </source>
</evidence>
<evidence type="ECO:0000256" key="3">
    <source>
        <dbReference type="ARBA" id="ARBA00022777"/>
    </source>
</evidence>
<dbReference type="InterPro" id="IPR017438">
    <property type="entry name" value="ATP-NAD_kinase_N"/>
</dbReference>
<keyword evidence="3 6" id="KW-0418">Kinase</keyword>
<keyword evidence="7" id="KW-1185">Reference proteome</keyword>
<reference evidence="6 7" key="1">
    <citation type="submission" date="2024-05" db="EMBL/GenBank/DDBJ databases">
        <title>A draft genome resource for the thread blight pathogen Marasmius tenuissimus strain MS-2.</title>
        <authorList>
            <person name="Yulfo-Soto G.E."/>
            <person name="Baruah I.K."/>
            <person name="Amoako-Attah I."/>
            <person name="Bukari Y."/>
            <person name="Meinhardt L.W."/>
            <person name="Bailey B.A."/>
            <person name="Cohen S.P."/>
        </authorList>
    </citation>
    <scope>NUCLEOTIDE SEQUENCE [LARGE SCALE GENOMIC DNA]</scope>
    <source>
        <strain evidence="6 7">MS-2</strain>
    </source>
</reference>
<dbReference type="PANTHER" id="PTHR12358">
    <property type="entry name" value="SPHINGOSINE KINASE"/>
    <property type="match status" value="1"/>
</dbReference>
<dbReference type="PROSITE" id="PS50146">
    <property type="entry name" value="DAGK"/>
    <property type="match status" value="1"/>
</dbReference>
<dbReference type="PANTHER" id="PTHR12358:SF31">
    <property type="entry name" value="ACYLGLYCEROL KINASE, MITOCHONDRIAL"/>
    <property type="match status" value="1"/>
</dbReference>
<evidence type="ECO:0000259" key="5">
    <source>
        <dbReference type="PROSITE" id="PS50146"/>
    </source>
</evidence>
<keyword evidence="1 6" id="KW-0808">Transferase</keyword>
<keyword evidence="4" id="KW-0067">ATP-binding</keyword>
<dbReference type="Gene3D" id="2.60.200.40">
    <property type="match status" value="1"/>
</dbReference>
<accession>A0ABR3ABN0</accession>
<proteinExistence type="predicted"/>
<dbReference type="EC" id="2.7.1.91" evidence="6"/>
<evidence type="ECO:0000256" key="4">
    <source>
        <dbReference type="ARBA" id="ARBA00022840"/>
    </source>
</evidence>